<dbReference type="EC" id="2.5.1.75" evidence="10"/>
<keyword evidence="6 10" id="KW-0547">Nucleotide-binding</keyword>
<keyword evidence="8 10" id="KW-0460">Magnesium</keyword>
<dbReference type="STRING" id="381751.SAMN05444391_1519"/>
<dbReference type="GO" id="GO:0052381">
    <property type="term" value="F:tRNA dimethylallyltransferase activity"/>
    <property type="evidence" value="ECO:0007669"/>
    <property type="project" value="UniProtKB-UniRule"/>
</dbReference>
<dbReference type="GO" id="GO:0006400">
    <property type="term" value="P:tRNA modification"/>
    <property type="evidence" value="ECO:0007669"/>
    <property type="project" value="TreeGrafter"/>
</dbReference>
<feature type="binding site" evidence="10">
    <location>
        <begin position="8"/>
        <end position="13"/>
    </location>
    <ligand>
        <name>substrate</name>
    </ligand>
</feature>
<dbReference type="Pfam" id="PF01715">
    <property type="entry name" value="IPPT"/>
    <property type="match status" value="1"/>
</dbReference>
<feature type="region of interest" description="Interaction with substrate tRNA" evidence="10">
    <location>
        <begin position="31"/>
        <end position="34"/>
    </location>
</feature>
<feature type="binding site" evidence="10">
    <location>
        <begin position="6"/>
        <end position="13"/>
    </location>
    <ligand>
        <name>ATP</name>
        <dbReference type="ChEBI" id="CHEBI:30616"/>
    </ligand>
</feature>
<comment type="similarity">
    <text evidence="3 10 13">Belongs to the IPP transferase family.</text>
</comment>
<dbReference type="InterPro" id="IPR027417">
    <property type="entry name" value="P-loop_NTPase"/>
</dbReference>
<reference evidence="14 15" key="1">
    <citation type="submission" date="2016-11" db="EMBL/GenBank/DDBJ databases">
        <authorList>
            <person name="Jaros S."/>
            <person name="Januszkiewicz K."/>
            <person name="Wedrychowicz H."/>
        </authorList>
    </citation>
    <scope>NUCLEOTIDE SEQUENCE [LARGE SCALE GENOMIC DNA]</scope>
    <source>
        <strain evidence="14 15">DSM 19557</strain>
    </source>
</reference>
<dbReference type="InterPro" id="IPR039657">
    <property type="entry name" value="Dimethylallyltransferase"/>
</dbReference>
<evidence type="ECO:0000256" key="4">
    <source>
        <dbReference type="ARBA" id="ARBA00022679"/>
    </source>
</evidence>
<evidence type="ECO:0000256" key="9">
    <source>
        <dbReference type="ARBA" id="ARBA00049563"/>
    </source>
</evidence>
<keyword evidence="15" id="KW-1185">Reference proteome</keyword>
<evidence type="ECO:0000256" key="10">
    <source>
        <dbReference type="HAMAP-Rule" id="MF_00185"/>
    </source>
</evidence>
<dbReference type="Gene3D" id="3.40.50.300">
    <property type="entry name" value="P-loop containing nucleotide triphosphate hydrolases"/>
    <property type="match status" value="1"/>
</dbReference>
<dbReference type="EMBL" id="LT670846">
    <property type="protein sequence ID" value="SHK57986.1"/>
    <property type="molecule type" value="Genomic_DNA"/>
</dbReference>
<evidence type="ECO:0000313" key="15">
    <source>
        <dbReference type="Proteomes" id="UP000189810"/>
    </source>
</evidence>
<comment type="cofactor">
    <cofactor evidence="1 10">
        <name>Mg(2+)</name>
        <dbReference type="ChEBI" id="CHEBI:18420"/>
    </cofactor>
</comment>
<name>A0A1M6TM51_9AQUI</name>
<dbReference type="RefSeq" id="WP_079654593.1">
    <property type="nucleotide sequence ID" value="NZ_LT670846.1"/>
</dbReference>
<dbReference type="AlphaFoldDB" id="A0A1M6TM51"/>
<dbReference type="InterPro" id="IPR018022">
    <property type="entry name" value="IPT"/>
</dbReference>
<proteinExistence type="inferred from homology"/>
<organism evidence="14 15">
    <name type="scientific">Thermocrinis minervae</name>
    <dbReference type="NCBI Taxonomy" id="381751"/>
    <lineage>
        <taxon>Bacteria</taxon>
        <taxon>Pseudomonadati</taxon>
        <taxon>Aquificota</taxon>
        <taxon>Aquificia</taxon>
        <taxon>Aquificales</taxon>
        <taxon>Aquificaceae</taxon>
        <taxon>Thermocrinis</taxon>
    </lineage>
</organism>
<evidence type="ECO:0000256" key="1">
    <source>
        <dbReference type="ARBA" id="ARBA00001946"/>
    </source>
</evidence>
<feature type="site" description="Interaction with substrate tRNA" evidence="10">
    <location>
        <position position="118"/>
    </location>
</feature>
<comment type="subunit">
    <text evidence="10">Monomer.</text>
</comment>
<dbReference type="Proteomes" id="UP000189810">
    <property type="component" value="Chromosome I"/>
</dbReference>
<dbReference type="FunFam" id="1.10.20.140:FF:000001">
    <property type="entry name" value="tRNA dimethylallyltransferase"/>
    <property type="match status" value="1"/>
</dbReference>
<dbReference type="GO" id="GO:0005524">
    <property type="term" value="F:ATP binding"/>
    <property type="evidence" value="ECO:0007669"/>
    <property type="project" value="UniProtKB-UniRule"/>
</dbReference>
<comment type="caution">
    <text evidence="10">Lacks conserved residue(s) required for the propagation of feature annotation.</text>
</comment>
<evidence type="ECO:0000256" key="11">
    <source>
        <dbReference type="RuleBase" id="RU003783"/>
    </source>
</evidence>
<keyword evidence="5 10" id="KW-0819">tRNA processing</keyword>
<keyword evidence="7 10" id="KW-0067">ATP-binding</keyword>
<accession>A0A1M6TM51</accession>
<comment type="function">
    <text evidence="2 10 12">Catalyzes the transfer of a dimethylallyl group onto the adenine at position 37 in tRNAs that read codons beginning with uridine, leading to the formation of N6-(dimethylallyl)adenosine (i(6)A).</text>
</comment>
<dbReference type="SUPFAM" id="SSF52540">
    <property type="entry name" value="P-loop containing nucleoside triphosphate hydrolases"/>
    <property type="match status" value="2"/>
</dbReference>
<evidence type="ECO:0000313" key="14">
    <source>
        <dbReference type="EMBL" id="SHK57986.1"/>
    </source>
</evidence>
<evidence type="ECO:0000256" key="5">
    <source>
        <dbReference type="ARBA" id="ARBA00022694"/>
    </source>
</evidence>
<evidence type="ECO:0000256" key="12">
    <source>
        <dbReference type="RuleBase" id="RU003784"/>
    </source>
</evidence>
<evidence type="ECO:0000256" key="13">
    <source>
        <dbReference type="RuleBase" id="RU003785"/>
    </source>
</evidence>
<feature type="site" description="Interaction with substrate tRNA" evidence="10">
    <location>
        <position position="96"/>
    </location>
</feature>
<evidence type="ECO:0000256" key="8">
    <source>
        <dbReference type="ARBA" id="ARBA00022842"/>
    </source>
</evidence>
<protein>
    <recommendedName>
        <fullName evidence="10">tRNA dimethylallyltransferase</fullName>
        <ecNumber evidence="10">2.5.1.75</ecNumber>
    </recommendedName>
    <alternativeName>
        <fullName evidence="10">Dimethylallyl diphosphate:tRNA dimethylallyltransferase</fullName>
        <shortName evidence="10">DMAPP:tRNA dimethylallyltransferase</shortName>
        <shortName evidence="10">DMATase</shortName>
    </alternativeName>
    <alternativeName>
        <fullName evidence="10">Isopentenyl-diphosphate:tRNA isopentenyltransferase</fullName>
        <shortName evidence="10">IPP transferase</shortName>
        <shortName evidence="10">IPPT</shortName>
        <shortName evidence="10">IPTase</shortName>
    </alternativeName>
</protein>
<evidence type="ECO:0000256" key="3">
    <source>
        <dbReference type="ARBA" id="ARBA00005842"/>
    </source>
</evidence>
<keyword evidence="4 10" id="KW-0808">Transferase</keyword>
<evidence type="ECO:0000256" key="6">
    <source>
        <dbReference type="ARBA" id="ARBA00022741"/>
    </source>
</evidence>
<dbReference type="HAMAP" id="MF_00185">
    <property type="entry name" value="IPP_trans"/>
    <property type="match status" value="1"/>
</dbReference>
<dbReference type="OrthoDB" id="9776390at2"/>
<dbReference type="PANTHER" id="PTHR11088:SF60">
    <property type="entry name" value="TRNA DIMETHYLALLYLTRANSFERASE"/>
    <property type="match status" value="1"/>
</dbReference>
<comment type="catalytic activity">
    <reaction evidence="9 10 11">
        <text>adenosine(37) in tRNA + dimethylallyl diphosphate = N(6)-dimethylallyladenosine(37) in tRNA + diphosphate</text>
        <dbReference type="Rhea" id="RHEA:26482"/>
        <dbReference type="Rhea" id="RHEA-COMP:10162"/>
        <dbReference type="Rhea" id="RHEA-COMP:10375"/>
        <dbReference type="ChEBI" id="CHEBI:33019"/>
        <dbReference type="ChEBI" id="CHEBI:57623"/>
        <dbReference type="ChEBI" id="CHEBI:74411"/>
        <dbReference type="ChEBI" id="CHEBI:74415"/>
        <dbReference type="EC" id="2.5.1.75"/>
    </reaction>
</comment>
<dbReference type="PANTHER" id="PTHR11088">
    <property type="entry name" value="TRNA DIMETHYLALLYLTRANSFERASE"/>
    <property type="match status" value="1"/>
</dbReference>
<dbReference type="Gene3D" id="1.10.20.140">
    <property type="match status" value="1"/>
</dbReference>
<gene>
    <name evidence="10" type="primary">miaA</name>
    <name evidence="14" type="ORF">SAMN05444391_1519</name>
</gene>
<evidence type="ECO:0000256" key="7">
    <source>
        <dbReference type="ARBA" id="ARBA00022840"/>
    </source>
</evidence>
<sequence>MIVIGGPTAVGKSEVACLLAKEIDGQIISADSMSVYKKMDIGTAKPLECMKEVKHYLIDVVMPGEYFDAKLFEKLATQAIENIKSEGKVPIVCGGTYLYIQALLYGIDDTPEPDFKLRERLYSIAQKKGKHHLYKKLCIVDPVYCKKIHPNDLRRVVRALEVFLQTGKPFSSFHRWSKPRYDFVGFYLKRSWNSLSKRIEERVYRMIESGLLQEVEALLKEGFENFLTSSQAIGYKELIPYLKGNISLEEAIRRIIDNTKEQAKRQIRWFRSQGWHEIDLDALDTKQVVTKIIQIYTSRRHNY</sequence>
<dbReference type="NCBIfam" id="TIGR00174">
    <property type="entry name" value="miaA"/>
    <property type="match status" value="1"/>
</dbReference>
<evidence type="ECO:0000256" key="2">
    <source>
        <dbReference type="ARBA" id="ARBA00003213"/>
    </source>
</evidence>